<dbReference type="PROSITE" id="PS51450">
    <property type="entry name" value="LRR"/>
    <property type="match status" value="2"/>
</dbReference>
<keyword evidence="16" id="KW-1185">Reference proteome</keyword>
<dbReference type="InterPro" id="IPR003591">
    <property type="entry name" value="Leu-rich_rpt_typical-subtyp"/>
</dbReference>
<dbReference type="InterPro" id="IPR032675">
    <property type="entry name" value="LRR_dom_sf"/>
</dbReference>
<dbReference type="Proteomes" id="UP000235145">
    <property type="component" value="Unassembled WGS sequence"/>
</dbReference>
<comment type="subcellular location">
    <subcellularLocation>
        <location evidence="1">Cell membrane</location>
        <topology evidence="1">Single-pass type I membrane protein</topology>
    </subcellularLocation>
</comment>
<dbReference type="InterPro" id="IPR046956">
    <property type="entry name" value="RLP23-like"/>
</dbReference>
<dbReference type="InterPro" id="IPR036875">
    <property type="entry name" value="Znf_CCHC_sf"/>
</dbReference>
<dbReference type="Pfam" id="PF08263">
    <property type="entry name" value="LRRNT_2"/>
    <property type="match status" value="1"/>
</dbReference>
<dbReference type="FunFam" id="3.80.10.10:FF:000095">
    <property type="entry name" value="LRR receptor-like serine/threonine-protein kinase GSO1"/>
    <property type="match status" value="1"/>
</dbReference>
<evidence type="ECO:0000256" key="11">
    <source>
        <dbReference type="PROSITE-ProRule" id="PRU00047"/>
    </source>
</evidence>
<evidence type="ECO:0000256" key="6">
    <source>
        <dbReference type="ARBA" id="ARBA00022729"/>
    </source>
</evidence>
<dbReference type="Gene3D" id="4.10.60.10">
    <property type="entry name" value="Zinc finger, CCHC-type"/>
    <property type="match status" value="1"/>
</dbReference>
<feature type="domain" description="CCHC-type" evidence="14">
    <location>
        <begin position="1204"/>
        <end position="1218"/>
    </location>
</feature>
<evidence type="ECO:0000313" key="15">
    <source>
        <dbReference type="EMBL" id="KAJ0189551.1"/>
    </source>
</evidence>
<evidence type="ECO:0000256" key="9">
    <source>
        <dbReference type="ARBA" id="ARBA00023136"/>
    </source>
</evidence>
<evidence type="ECO:0000256" key="5">
    <source>
        <dbReference type="ARBA" id="ARBA00022692"/>
    </source>
</evidence>
<dbReference type="PANTHER" id="PTHR48063:SF106">
    <property type="entry name" value="LEUCINE-RICH REPEAT DOMAIN, L DOMAIN-LIKE PROTEIN-RELATED"/>
    <property type="match status" value="1"/>
</dbReference>
<dbReference type="PRINTS" id="PR00019">
    <property type="entry name" value="LEURICHRPT"/>
</dbReference>
<keyword evidence="11" id="KW-0862">Zinc</keyword>
<dbReference type="GO" id="GO:0051707">
    <property type="term" value="P:response to other organism"/>
    <property type="evidence" value="ECO:0007669"/>
    <property type="project" value="UniProtKB-ARBA"/>
</dbReference>
<dbReference type="Pfam" id="PF13855">
    <property type="entry name" value="LRR_8"/>
    <property type="match status" value="2"/>
</dbReference>
<keyword evidence="10" id="KW-0325">Glycoprotein</keyword>
<dbReference type="InterPro" id="IPR001878">
    <property type="entry name" value="Znf_CCHC"/>
</dbReference>
<comment type="caution">
    <text evidence="15">The sequence shown here is derived from an EMBL/GenBank/DDBJ whole genome shotgun (WGS) entry which is preliminary data.</text>
</comment>
<keyword evidence="4" id="KW-0433">Leucine-rich repeat</keyword>
<evidence type="ECO:0000313" key="16">
    <source>
        <dbReference type="Proteomes" id="UP000235145"/>
    </source>
</evidence>
<dbReference type="InterPro" id="IPR055414">
    <property type="entry name" value="LRR_R13L4/SHOC2-like"/>
</dbReference>
<gene>
    <name evidence="15" type="ORF">LSAT_V11C800410050</name>
</gene>
<dbReference type="AlphaFoldDB" id="A0A9R1UMK5"/>
<dbReference type="SMART" id="SM00369">
    <property type="entry name" value="LRR_TYP"/>
    <property type="match status" value="11"/>
</dbReference>
<dbReference type="Pfam" id="PF00560">
    <property type="entry name" value="LRR_1"/>
    <property type="match status" value="3"/>
</dbReference>
<keyword evidence="8 13" id="KW-1133">Transmembrane helix</keyword>
<dbReference type="GO" id="GO:0005886">
    <property type="term" value="C:plasma membrane"/>
    <property type="evidence" value="ECO:0007669"/>
    <property type="project" value="UniProtKB-SubCell"/>
</dbReference>
<dbReference type="FunFam" id="3.80.10.10:FF:001362">
    <property type="entry name" value="Lrr receptor-like serinethreonine-protein kinase gso2"/>
    <property type="match status" value="1"/>
</dbReference>
<evidence type="ECO:0000256" key="4">
    <source>
        <dbReference type="ARBA" id="ARBA00022614"/>
    </source>
</evidence>
<evidence type="ECO:0000256" key="7">
    <source>
        <dbReference type="ARBA" id="ARBA00022737"/>
    </source>
</evidence>
<keyword evidence="11" id="KW-0479">Metal-binding</keyword>
<evidence type="ECO:0000256" key="2">
    <source>
        <dbReference type="ARBA" id="ARBA00009592"/>
    </source>
</evidence>
<feature type="transmembrane region" description="Helical" evidence="13">
    <location>
        <begin position="7"/>
        <end position="29"/>
    </location>
</feature>
<evidence type="ECO:0000256" key="1">
    <source>
        <dbReference type="ARBA" id="ARBA00004251"/>
    </source>
</evidence>
<evidence type="ECO:0000256" key="10">
    <source>
        <dbReference type="ARBA" id="ARBA00023180"/>
    </source>
</evidence>
<evidence type="ECO:0000256" key="8">
    <source>
        <dbReference type="ARBA" id="ARBA00022989"/>
    </source>
</evidence>
<evidence type="ECO:0000256" key="3">
    <source>
        <dbReference type="ARBA" id="ARBA00022475"/>
    </source>
</evidence>
<keyword evidence="7" id="KW-0677">Repeat</keyword>
<dbReference type="GO" id="GO:0008270">
    <property type="term" value="F:zinc ion binding"/>
    <property type="evidence" value="ECO:0007669"/>
    <property type="project" value="UniProtKB-KW"/>
</dbReference>
<keyword evidence="3" id="KW-1003">Cell membrane</keyword>
<dbReference type="EMBL" id="NBSK02000008">
    <property type="protein sequence ID" value="KAJ0189551.1"/>
    <property type="molecule type" value="Genomic_DNA"/>
</dbReference>
<dbReference type="SMART" id="SM00343">
    <property type="entry name" value="ZnF_C2HC"/>
    <property type="match status" value="1"/>
</dbReference>
<sequence length="1246" mass="140021">MENRRGLGLYLIFVCVFLFATTYTCLGIGNVSVICFEHERFALLNFKHSIQDPFEMLSSWVGNECCMWEGIQCDGVTGNVQRLKPNADSYYDFFTRNKVSSSLAELRHLKYLDLSGNGFFLGSQIPEFIGSLKQLTYLNLFDASFEGIIPPQIGNLSNLKVLNLGSNFLKSDEMAWISRLPSLELLDLSSVDLSGAQNWDQTLLHMTPLLKELSLSNCRLSNVELGAFLNLSRILPNIKHLDLGFNSFEGPLPTFFQNMTSLTFLDLSGFNLSLAWNFPDLLSMIPSLSELHLFDCGLDRTHLSSPRLNFSKLDNIQHLDLGFNPLGGVFLSFLTNMSSLRVLDLSDTMLNSSLPIMPKLLELHLSYNKFKQIEHVGIWRRCHLTQLRVTNNEFGMEMIDSPKNASECSQDSLANLRVLDLSYNRLVGSIPESLSRLRFLEVLDLSQNHLTGPVPEFPGNLTKLDLSSNQLTGSIPKSLGKLAALTDLNLSSNLLNGSIPLSIGKLSKLRSLVLSNNSLEGVVTEAYFANLSMLKDLDTSSNSKLTFHVSHGVVKCYTFRTSARMVAEDAHHSCLRSLSQQIQRTLKNLPNGGNDKVYTYSPEPALLLEYNLFNGSIPRSLCRRTYLVGLDSKNMFSGKIPNCLGNLKDLTNMILSSNRLSGVIPSSIALNSSLFWLSLNDNNFIGELPRELANLQRLQVLDVGDNKFSGNIPKWIGEKLIDLVVLRLHKNNFTGRIPRSLCKISTLQILDLAYNNLTGTIARCVGKLNGMVESHSIPLYHSASDYDKNVIQGMKGVDLEYTTIWGMVYNMDLSSNKLVGEIPVELTALSKLVGLNLSNNHLSGEIPHNIRKMTDMAALHFLSHLNLSYNNLSGQIPTGNQLQTLNDPSIYAGNKHLCGPPLLNTCSNHQDPTTTRSKKKHKATDEWMKIWLFYGDIMSGFVTGFWGVIGVVLFKKQWRQKLFMFAEASFTKLVYKGCLRKLPIKWRLNGYPLLPTALLTSGGSLAERMSKFDNYGLLKSRGTSIPHEDDIPRFDRGTRDHASLPPPPPPIILPNPQVQRLEKFKITEALLASKHKEGKSVCAHVLGMKSHIDKLRMLGSIVCEEMAVDWVLQSLPNSYSEFVKKYYMMNYDVTLIDLTYMLIAAESAMIWRNRKAKLIGESAFETSMDIDNGNERHAMIEKFDHKRKAMSEVVPCPVPKESICFYCQEKGHWRRSCPIYLRDLRDGRVETIEEKKGSLREEVSKI</sequence>
<dbReference type="Pfam" id="PF13516">
    <property type="entry name" value="LRR_6"/>
    <property type="match status" value="1"/>
</dbReference>
<dbReference type="Gene3D" id="3.80.10.10">
    <property type="entry name" value="Ribonuclease Inhibitor"/>
    <property type="match status" value="4"/>
</dbReference>
<keyword evidence="9 13" id="KW-0472">Membrane</keyword>
<protein>
    <recommendedName>
        <fullName evidence="14">CCHC-type domain-containing protein</fullName>
    </recommendedName>
</protein>
<dbReference type="InterPro" id="IPR001611">
    <property type="entry name" value="Leu-rich_rpt"/>
</dbReference>
<keyword evidence="6" id="KW-0732">Signal</keyword>
<dbReference type="PROSITE" id="PS50158">
    <property type="entry name" value="ZF_CCHC"/>
    <property type="match status" value="1"/>
</dbReference>
<keyword evidence="11" id="KW-0863">Zinc-finger</keyword>
<dbReference type="GO" id="GO:0006952">
    <property type="term" value="P:defense response"/>
    <property type="evidence" value="ECO:0007669"/>
    <property type="project" value="UniProtKB-ARBA"/>
</dbReference>
<comment type="similarity">
    <text evidence="2">Belongs to the RLP family.</text>
</comment>
<feature type="compositionally biased region" description="Basic and acidic residues" evidence="12">
    <location>
        <begin position="1026"/>
        <end position="1042"/>
    </location>
</feature>
<evidence type="ECO:0000256" key="13">
    <source>
        <dbReference type="SAM" id="Phobius"/>
    </source>
</evidence>
<accession>A0A9R1UMK5</accession>
<evidence type="ECO:0000259" key="14">
    <source>
        <dbReference type="PROSITE" id="PS50158"/>
    </source>
</evidence>
<reference evidence="15 16" key="1">
    <citation type="journal article" date="2017" name="Nat. Commun.">
        <title>Genome assembly with in vitro proximity ligation data and whole-genome triplication in lettuce.</title>
        <authorList>
            <person name="Reyes-Chin-Wo S."/>
            <person name="Wang Z."/>
            <person name="Yang X."/>
            <person name="Kozik A."/>
            <person name="Arikit S."/>
            <person name="Song C."/>
            <person name="Xia L."/>
            <person name="Froenicke L."/>
            <person name="Lavelle D.O."/>
            <person name="Truco M.J."/>
            <person name="Xia R."/>
            <person name="Zhu S."/>
            <person name="Xu C."/>
            <person name="Xu H."/>
            <person name="Xu X."/>
            <person name="Cox K."/>
            <person name="Korf I."/>
            <person name="Meyers B.C."/>
            <person name="Michelmore R.W."/>
        </authorList>
    </citation>
    <scope>NUCLEOTIDE SEQUENCE [LARGE SCALE GENOMIC DNA]</scope>
    <source>
        <strain evidence="16">cv. Salinas</strain>
        <tissue evidence="15">Seedlings</tissue>
    </source>
</reference>
<dbReference type="SUPFAM" id="SSF52058">
    <property type="entry name" value="L domain-like"/>
    <property type="match status" value="2"/>
</dbReference>
<dbReference type="SUPFAM" id="SSF52047">
    <property type="entry name" value="RNI-like"/>
    <property type="match status" value="1"/>
</dbReference>
<dbReference type="PANTHER" id="PTHR48063">
    <property type="entry name" value="LRR RECEPTOR-LIKE KINASE"/>
    <property type="match status" value="1"/>
</dbReference>
<feature type="transmembrane region" description="Helical" evidence="13">
    <location>
        <begin position="931"/>
        <end position="954"/>
    </location>
</feature>
<dbReference type="Pfam" id="PF14223">
    <property type="entry name" value="Retrotran_gag_2"/>
    <property type="match status" value="1"/>
</dbReference>
<organism evidence="15 16">
    <name type="scientific">Lactuca sativa</name>
    <name type="common">Garden lettuce</name>
    <dbReference type="NCBI Taxonomy" id="4236"/>
    <lineage>
        <taxon>Eukaryota</taxon>
        <taxon>Viridiplantae</taxon>
        <taxon>Streptophyta</taxon>
        <taxon>Embryophyta</taxon>
        <taxon>Tracheophyta</taxon>
        <taxon>Spermatophyta</taxon>
        <taxon>Magnoliopsida</taxon>
        <taxon>eudicotyledons</taxon>
        <taxon>Gunneridae</taxon>
        <taxon>Pentapetalae</taxon>
        <taxon>asterids</taxon>
        <taxon>campanulids</taxon>
        <taxon>Asterales</taxon>
        <taxon>Asteraceae</taxon>
        <taxon>Cichorioideae</taxon>
        <taxon>Cichorieae</taxon>
        <taxon>Lactucinae</taxon>
        <taxon>Lactuca</taxon>
    </lineage>
</organism>
<dbReference type="Pfam" id="PF00098">
    <property type="entry name" value="zf-CCHC"/>
    <property type="match status" value="1"/>
</dbReference>
<dbReference type="SUPFAM" id="SSF57756">
    <property type="entry name" value="Retrovirus zinc finger-like domains"/>
    <property type="match status" value="1"/>
</dbReference>
<dbReference type="Pfam" id="PF23598">
    <property type="entry name" value="LRR_14"/>
    <property type="match status" value="1"/>
</dbReference>
<dbReference type="FunFam" id="3.80.10.10:FF:000041">
    <property type="entry name" value="LRR receptor-like serine/threonine-protein kinase ERECTA"/>
    <property type="match status" value="1"/>
</dbReference>
<evidence type="ECO:0000256" key="12">
    <source>
        <dbReference type="SAM" id="MobiDB-lite"/>
    </source>
</evidence>
<proteinExistence type="inferred from homology"/>
<keyword evidence="5 13" id="KW-0812">Transmembrane</keyword>
<dbReference type="GO" id="GO:0003676">
    <property type="term" value="F:nucleic acid binding"/>
    <property type="evidence" value="ECO:0007669"/>
    <property type="project" value="InterPro"/>
</dbReference>
<dbReference type="InterPro" id="IPR013210">
    <property type="entry name" value="LRR_N_plant-typ"/>
</dbReference>
<feature type="region of interest" description="Disordered" evidence="12">
    <location>
        <begin position="1023"/>
        <end position="1049"/>
    </location>
</feature>
<name>A0A9R1UMK5_LACSA</name>